<comment type="catalytic activity">
    <reaction evidence="7">
        <text>NAD(+) + H2O = ADP-D-ribose + nicotinamide + H(+)</text>
        <dbReference type="Rhea" id="RHEA:16301"/>
        <dbReference type="ChEBI" id="CHEBI:15377"/>
        <dbReference type="ChEBI" id="CHEBI:15378"/>
        <dbReference type="ChEBI" id="CHEBI:17154"/>
        <dbReference type="ChEBI" id="CHEBI:57540"/>
        <dbReference type="ChEBI" id="CHEBI:57967"/>
        <dbReference type="EC" id="3.2.2.6"/>
    </reaction>
    <physiologicalReaction direction="left-to-right" evidence="7">
        <dbReference type="Rhea" id="RHEA:16302"/>
    </physiologicalReaction>
</comment>
<evidence type="ECO:0000313" key="10">
    <source>
        <dbReference type="EMBL" id="KAF4403675.1"/>
    </source>
</evidence>
<dbReference type="AlphaFoldDB" id="A0A7J6I926"/>
<dbReference type="FunFam" id="3.40.50.10140:FF:000007">
    <property type="entry name" value="Disease resistance protein (TIR-NBS-LRR class)"/>
    <property type="match status" value="1"/>
</dbReference>
<dbReference type="EMBL" id="JAATIQ010000003">
    <property type="protein sequence ID" value="KAF4403675.1"/>
    <property type="molecule type" value="Genomic_DNA"/>
</dbReference>
<evidence type="ECO:0000256" key="4">
    <source>
        <dbReference type="ARBA" id="ARBA00022801"/>
    </source>
</evidence>
<evidence type="ECO:0000313" key="12">
    <source>
        <dbReference type="Proteomes" id="UP000583929"/>
    </source>
</evidence>
<keyword evidence="5" id="KW-0611">Plant defense</keyword>
<dbReference type="SUPFAM" id="SSF52540">
    <property type="entry name" value="P-loop containing nucleoside triphosphate hydrolases"/>
    <property type="match status" value="1"/>
</dbReference>
<name>A0A7J6I926_CANSA</name>
<dbReference type="PANTHER" id="PTHR11017">
    <property type="entry name" value="LEUCINE-RICH REPEAT-CONTAINING PROTEIN"/>
    <property type="match status" value="1"/>
</dbReference>
<dbReference type="Pfam" id="PF20160">
    <property type="entry name" value="C-JID"/>
    <property type="match status" value="1"/>
</dbReference>
<evidence type="ECO:0000313" key="11">
    <source>
        <dbReference type="Proteomes" id="UP000525078"/>
    </source>
</evidence>
<dbReference type="PRINTS" id="PR00364">
    <property type="entry name" value="DISEASERSIST"/>
</dbReference>
<comment type="caution">
    <text evidence="10">The sequence shown here is derived from an EMBL/GenBank/DDBJ whole genome shotgun (WGS) entry which is preliminary data.</text>
</comment>
<dbReference type="Gene3D" id="3.80.10.10">
    <property type="entry name" value="Ribonuclease Inhibitor"/>
    <property type="match status" value="3"/>
</dbReference>
<gene>
    <name evidence="9" type="ORF">F8388_017521</name>
    <name evidence="10" type="ORF">G4B88_002528</name>
</gene>
<evidence type="ECO:0000256" key="2">
    <source>
        <dbReference type="ARBA" id="ARBA00022614"/>
    </source>
</evidence>
<dbReference type="InterPro" id="IPR058192">
    <property type="entry name" value="WHD_ROQ1-like"/>
</dbReference>
<keyword evidence="12" id="KW-1185">Reference proteome</keyword>
<evidence type="ECO:0000256" key="5">
    <source>
        <dbReference type="ARBA" id="ARBA00022821"/>
    </source>
</evidence>
<evidence type="ECO:0000259" key="8">
    <source>
        <dbReference type="PROSITE" id="PS50104"/>
    </source>
</evidence>
<dbReference type="InterPro" id="IPR032675">
    <property type="entry name" value="LRR_dom_sf"/>
</dbReference>
<dbReference type="PANTHER" id="PTHR11017:SF574">
    <property type="entry name" value="ADP-RIBOSYL CYCLASE_CYCLIC ADP-RIBOSE HYDROLASE"/>
    <property type="match status" value="1"/>
</dbReference>
<dbReference type="SUPFAM" id="SSF52058">
    <property type="entry name" value="L domain-like"/>
    <property type="match status" value="2"/>
</dbReference>
<dbReference type="EC" id="3.2.2.6" evidence="1"/>
<dbReference type="Proteomes" id="UP000583929">
    <property type="component" value="Unassembled WGS sequence"/>
</dbReference>
<evidence type="ECO:0000256" key="6">
    <source>
        <dbReference type="ARBA" id="ARBA00023027"/>
    </source>
</evidence>
<dbReference type="InterPro" id="IPR003591">
    <property type="entry name" value="Leu-rich_rpt_typical-subtyp"/>
</dbReference>
<evidence type="ECO:0000256" key="3">
    <source>
        <dbReference type="ARBA" id="ARBA00022737"/>
    </source>
</evidence>
<dbReference type="InterPro" id="IPR042197">
    <property type="entry name" value="Apaf_helical"/>
</dbReference>
<proteinExistence type="predicted"/>
<dbReference type="PROSITE" id="PS50104">
    <property type="entry name" value="TIR"/>
    <property type="match status" value="1"/>
</dbReference>
<dbReference type="InterPro" id="IPR000157">
    <property type="entry name" value="TIR_dom"/>
</dbReference>
<evidence type="ECO:0000256" key="1">
    <source>
        <dbReference type="ARBA" id="ARBA00011982"/>
    </source>
</evidence>
<dbReference type="InterPro" id="IPR044974">
    <property type="entry name" value="Disease_R_plants"/>
</dbReference>
<dbReference type="GO" id="GO:0043531">
    <property type="term" value="F:ADP binding"/>
    <property type="evidence" value="ECO:0007669"/>
    <property type="project" value="InterPro"/>
</dbReference>
<dbReference type="SMART" id="SM00369">
    <property type="entry name" value="LRR_TYP"/>
    <property type="match status" value="3"/>
</dbReference>
<evidence type="ECO:0000313" key="9">
    <source>
        <dbReference type="EMBL" id="KAF4377117.1"/>
    </source>
</evidence>
<keyword evidence="4" id="KW-0378">Hydrolase</keyword>
<dbReference type="SUPFAM" id="SSF52200">
    <property type="entry name" value="Toll/Interleukin receptor TIR domain"/>
    <property type="match status" value="1"/>
</dbReference>
<dbReference type="GO" id="GO:0006952">
    <property type="term" value="P:defense response"/>
    <property type="evidence" value="ECO:0007669"/>
    <property type="project" value="InterPro"/>
</dbReference>
<dbReference type="SMART" id="SM00255">
    <property type="entry name" value="TIR"/>
    <property type="match status" value="1"/>
</dbReference>
<dbReference type="InterPro" id="IPR027417">
    <property type="entry name" value="P-loop_NTPase"/>
</dbReference>
<dbReference type="InterPro" id="IPR035897">
    <property type="entry name" value="Toll_tir_struct_dom_sf"/>
</dbReference>
<protein>
    <recommendedName>
        <fullName evidence="1">ADP-ribosyl cyclase/cyclic ADP-ribose hydrolase</fullName>
        <ecNumber evidence="1">3.2.2.6</ecNumber>
    </recommendedName>
</protein>
<evidence type="ECO:0000256" key="7">
    <source>
        <dbReference type="ARBA" id="ARBA00047304"/>
    </source>
</evidence>
<dbReference type="GO" id="GO:0061809">
    <property type="term" value="F:NAD+ nucleosidase activity, cyclic ADP-ribose generating"/>
    <property type="evidence" value="ECO:0007669"/>
    <property type="project" value="UniProtKB-EC"/>
</dbReference>
<accession>A0A7J6I926</accession>
<dbReference type="Pfam" id="PF23286">
    <property type="entry name" value="LRR_13"/>
    <property type="match status" value="1"/>
</dbReference>
<dbReference type="Gene3D" id="3.40.50.300">
    <property type="entry name" value="P-loop containing nucleotide triphosphate hydrolases"/>
    <property type="match status" value="1"/>
</dbReference>
<keyword evidence="6" id="KW-0520">NAD</keyword>
<dbReference type="GO" id="GO:0007165">
    <property type="term" value="P:signal transduction"/>
    <property type="evidence" value="ECO:0007669"/>
    <property type="project" value="InterPro"/>
</dbReference>
<organism evidence="10 12">
    <name type="scientific">Cannabis sativa</name>
    <name type="common">Hemp</name>
    <name type="synonym">Marijuana</name>
    <dbReference type="NCBI Taxonomy" id="3483"/>
    <lineage>
        <taxon>Eukaryota</taxon>
        <taxon>Viridiplantae</taxon>
        <taxon>Streptophyta</taxon>
        <taxon>Embryophyta</taxon>
        <taxon>Tracheophyta</taxon>
        <taxon>Spermatophyta</taxon>
        <taxon>Magnoliopsida</taxon>
        <taxon>eudicotyledons</taxon>
        <taxon>Gunneridae</taxon>
        <taxon>Pentapetalae</taxon>
        <taxon>rosids</taxon>
        <taxon>fabids</taxon>
        <taxon>Rosales</taxon>
        <taxon>Cannabaceae</taxon>
        <taxon>Cannabis</taxon>
    </lineage>
</organism>
<dbReference type="Gene3D" id="3.40.50.10140">
    <property type="entry name" value="Toll/interleukin-1 receptor homology (TIR) domain"/>
    <property type="match status" value="1"/>
</dbReference>
<dbReference type="InterPro" id="IPR045344">
    <property type="entry name" value="C-JID"/>
</dbReference>
<dbReference type="Pfam" id="PF01582">
    <property type="entry name" value="TIR"/>
    <property type="match status" value="1"/>
</dbReference>
<dbReference type="FunFam" id="3.80.10.10:FF:000386">
    <property type="entry name" value="Disease resistance protein RPS4"/>
    <property type="match status" value="1"/>
</dbReference>
<feature type="domain" description="TIR" evidence="8">
    <location>
        <begin position="2"/>
        <end position="178"/>
    </location>
</feature>
<keyword evidence="2" id="KW-0433">Leucine-rich repeat</keyword>
<dbReference type="Pfam" id="PF23282">
    <property type="entry name" value="WHD_ROQ1"/>
    <property type="match status" value="1"/>
</dbReference>
<dbReference type="InterPro" id="IPR058546">
    <property type="entry name" value="RPS4B/Roq1-like_LRR"/>
</dbReference>
<dbReference type="Pfam" id="PF00931">
    <property type="entry name" value="NB-ARC"/>
    <property type="match status" value="1"/>
</dbReference>
<dbReference type="Gene3D" id="1.10.8.430">
    <property type="entry name" value="Helical domain of apoptotic protease-activating factors"/>
    <property type="match status" value="1"/>
</dbReference>
<reference evidence="11 12" key="1">
    <citation type="journal article" date="2020" name="bioRxiv">
        <title>Sequence and annotation of 42 cannabis genomes reveals extensive copy number variation in cannabinoid synthesis and pathogen resistance genes.</title>
        <authorList>
            <person name="Mckernan K.J."/>
            <person name="Helbert Y."/>
            <person name="Kane L.T."/>
            <person name="Ebling H."/>
            <person name="Zhang L."/>
            <person name="Liu B."/>
            <person name="Eaton Z."/>
            <person name="Mclaughlin S."/>
            <person name="Kingan S."/>
            <person name="Baybayan P."/>
            <person name="Concepcion G."/>
            <person name="Jordan M."/>
            <person name="Riva A."/>
            <person name="Barbazuk W."/>
            <person name="Harkins T."/>
        </authorList>
    </citation>
    <scope>NUCLEOTIDE SEQUENCE [LARGE SCALE GENOMIC DNA]</scope>
    <source>
        <strain evidence="11 12">cv. Jamaican Lion 4</strain>
        <strain evidence="10">Father</strain>
        <strain evidence="9">Mother</strain>
        <tissue evidence="10">Leaf</tissue>
    </source>
</reference>
<sequence length="1264" mass="144680">MRNFDVFLNFRGEDTASNNNHFHFTSHLYTALDQKKIKPSLSIDHQKRFQGIIDDVSATVIDAIQNAKVSIIIFSKNYASSSWCLNELVHIMKCHKELNQIVLPIFYEVDPSHIRKQGGDFTEAFRKYEQEFNDRLDMVAKWRTALTMAANLSGWSSQGTRHEAKLIKQIVEDVISKLGRLSSSNGFKWLIGIEKHIEEIMLLLNDTKGSSNVSILGIWGIGGIGKTTLADAVFNRFFHQFESYYFLKNVREASQRYGLEKLRRVLISKLLREEEESLDLGAPSLPDYIIDRLRSTKVLIVLDDLSNSKQLEYLIGDHCSENDRFGSGSRIIVTTRDAKVLRAIEANETYELKHLEDEEALRLFNLVTFRGNGPPKDYIELSKKAVRYAGNIPLAIKVLGSHLRTLRSPTKREWEMTLNQFKEVPLDDIQHVLRTSFDGLDRIEQDIFLDIACFFKGKCRDFVEDILNKCGFYASIGIDNLIDRCLITVDCFNEELCMHDLVQEMGWRIVRQQSQDQLGKRSRLWIPQDSYNVLKSNEGTANIQGIFLDSSKVYEEADLAPTVFKEMSDLRLLKIFNSYDIKKRKVHLPHGLEYFPHSLRYLKWDKYPLQSLPSTFKLQNLVELDMPYSKLKQLCNDVQYLGNLKSIDLSCSEQLTQFPDLSGAPNLERINLESCTSLIEVPSQSLRNLNKLTDLNLSYCENLCSLPDTIDAKTLRTLNLEGCCKIKSFPEIIGNLVSLGLGSLEVNELPSSICYLKNLSSLIIKDCNHLRNLPTSFHELESLEYFELRHCSSFDKFPNLPRNIKILDFCGTMIEDVPASSINCLPDLQSINLSDNKRLEYLPTNIFQLKCLSNLYLCNCSSLKNIPEIMWPVESLTELYLRGTGIEKLPSSIGNLISLVTLDLDSCDNLKSIPDNIFQLCSLNQLILTNCPKLESLPHSISSLSLTSLDLSESNIIEIPSSIKQLSTLDSLHIKNCQNLQYLPELPLALEFLDARGCTSLEMVSNSLMKLTGGHCSDYHISDQTTECLLFLECLKLDQNAHENIVAEFQLRVLRMAIGFEPQEEVEDWDSAVNMCCPGSEIPNWFNYQFEGPSFSMRLSLECDTSDFVGFVVCAVVAEDSYPDIKNMDFLCELRLKTSDDENQKFLWNFNEFESGFEAVPSFSSDHLFMWYQHKDYNHCLNAMEASFDFYFGKFDYWEQDHVKSCKGNVKRCGVHLLYRQDAEKFGFINHQHVVEPKPSRCRTIDSVTEATNPKRTKFSKTID</sequence>
<dbReference type="Proteomes" id="UP000525078">
    <property type="component" value="Unassembled WGS sequence"/>
</dbReference>
<keyword evidence="3" id="KW-0677">Repeat</keyword>
<dbReference type="InterPro" id="IPR002182">
    <property type="entry name" value="NB-ARC"/>
</dbReference>
<dbReference type="EMBL" id="JAATIP010000082">
    <property type="protein sequence ID" value="KAF4377117.1"/>
    <property type="molecule type" value="Genomic_DNA"/>
</dbReference>